<dbReference type="AlphaFoldDB" id="A0A9X3LJ57"/>
<evidence type="ECO:0000313" key="2">
    <source>
        <dbReference type="EMBL" id="MCZ8537951.1"/>
    </source>
</evidence>
<evidence type="ECO:0000256" key="1">
    <source>
        <dbReference type="SAM" id="Phobius"/>
    </source>
</evidence>
<comment type="caution">
    <text evidence="2">The sequence shown here is derived from an EMBL/GenBank/DDBJ whole genome shotgun (WGS) entry which is preliminary data.</text>
</comment>
<dbReference type="InterPro" id="IPR014194">
    <property type="entry name" value="Spore_III_AE"/>
</dbReference>
<feature type="transmembrane region" description="Helical" evidence="1">
    <location>
        <begin position="12"/>
        <end position="33"/>
    </location>
</feature>
<keyword evidence="1" id="KW-0812">Transmembrane</keyword>
<keyword evidence="3" id="KW-1185">Reference proteome</keyword>
<feature type="transmembrane region" description="Helical" evidence="1">
    <location>
        <begin position="149"/>
        <end position="170"/>
    </location>
</feature>
<evidence type="ECO:0000313" key="3">
    <source>
        <dbReference type="Proteomes" id="UP001152173"/>
    </source>
</evidence>
<accession>A0A9X3LJ57</accession>
<reference evidence="2" key="1">
    <citation type="submission" date="2022-05" db="EMBL/GenBank/DDBJ databases">
        <authorList>
            <person name="Colautti A."/>
            <person name="Iacumin L."/>
        </authorList>
    </citation>
    <scope>NUCLEOTIDE SEQUENCE</scope>
    <source>
        <strain evidence="2">SK 55</strain>
    </source>
</reference>
<feature type="transmembrane region" description="Helical" evidence="1">
    <location>
        <begin position="103"/>
        <end position="128"/>
    </location>
</feature>
<feature type="transmembrane region" description="Helical" evidence="1">
    <location>
        <begin position="268"/>
        <end position="292"/>
    </location>
</feature>
<dbReference type="Pfam" id="PF09546">
    <property type="entry name" value="Spore_III_AE"/>
    <property type="match status" value="1"/>
</dbReference>
<keyword evidence="1" id="KW-1133">Transmembrane helix</keyword>
<protein>
    <submittedName>
        <fullName evidence="2">Stage III sporulation protein AE</fullName>
    </submittedName>
</protein>
<name>A0A9X3LJ57_9BACL</name>
<organism evidence="2 3">
    <name type="scientific">Paenisporosarcina quisquiliarum</name>
    <dbReference type="NCBI Taxonomy" id="365346"/>
    <lineage>
        <taxon>Bacteria</taxon>
        <taxon>Bacillati</taxon>
        <taxon>Bacillota</taxon>
        <taxon>Bacilli</taxon>
        <taxon>Bacillales</taxon>
        <taxon>Caryophanaceae</taxon>
        <taxon>Paenisporosarcina</taxon>
    </lineage>
</organism>
<dbReference type="EMBL" id="JAMKBJ010000011">
    <property type="protein sequence ID" value="MCZ8537951.1"/>
    <property type="molecule type" value="Genomic_DNA"/>
</dbReference>
<dbReference type="RefSeq" id="WP_336283212.1">
    <property type="nucleotide sequence ID" value="NZ_JAMKBJ010000011.1"/>
</dbReference>
<gene>
    <name evidence="2" type="ORF">M9R32_12215</name>
</gene>
<feature type="transmembrane region" description="Helical" evidence="1">
    <location>
        <begin position="71"/>
        <end position="97"/>
    </location>
</feature>
<proteinExistence type="predicted"/>
<sequence length="301" mass="33803">MLEPLYTYFFGVTRYFIVLLIAIIFAMIIDILFPEAKRWTRLSLFCIAVLYTLTPAIDAMHIMQQFARQMVTVFMSVYPVLTAGLLMNSGTMAFSIWNPALYVFIQFTVVLTERILIPLLMTTILLDFISRFHPATPFSKLTDIIRTSLLSIVSAVVVIYSFFISIQGFISWNISSAVTEPIKKIIQQNIPFVGSFFSESLSTFTRFSSSITSITGGGIAFTILLVVLIPTLKTISIAFCYRLVAAIIEPFGPEDLASFLDDIGKSIFVLSILSFLIAFAFFYTAIFIVILVKFSMLMRGS</sequence>
<keyword evidence="1" id="KW-0472">Membrane</keyword>
<dbReference type="Proteomes" id="UP001152173">
    <property type="component" value="Unassembled WGS sequence"/>
</dbReference>
<feature type="transmembrane region" description="Helical" evidence="1">
    <location>
        <begin position="39"/>
        <end position="59"/>
    </location>
</feature>